<dbReference type="AlphaFoldDB" id="A0A3B4YSD0"/>
<reference evidence="5" key="2">
    <citation type="submission" date="2025-09" db="UniProtKB">
        <authorList>
            <consortium name="Ensembl"/>
        </authorList>
    </citation>
    <scope>IDENTIFICATION</scope>
</reference>
<dbReference type="PROSITE" id="PS50188">
    <property type="entry name" value="B302_SPRY"/>
    <property type="match status" value="1"/>
</dbReference>
<dbReference type="Pfam" id="PF13765">
    <property type="entry name" value="PRY"/>
    <property type="match status" value="1"/>
</dbReference>
<dbReference type="InterPro" id="IPR051051">
    <property type="entry name" value="E3_ubiq-ligase_TRIM/RNF"/>
</dbReference>
<dbReference type="InterPro" id="IPR003879">
    <property type="entry name" value="Butyrophylin_SPRY"/>
</dbReference>
<dbReference type="SMART" id="SM00589">
    <property type="entry name" value="PRY"/>
    <property type="match status" value="1"/>
</dbReference>
<name>A0A3B4YSD0_SERLL</name>
<dbReference type="PANTHER" id="PTHR25465">
    <property type="entry name" value="B-BOX DOMAIN CONTAINING"/>
    <property type="match status" value="1"/>
</dbReference>
<organism evidence="5 6">
    <name type="scientific">Seriola lalandi dorsalis</name>
    <dbReference type="NCBI Taxonomy" id="1841481"/>
    <lineage>
        <taxon>Eukaryota</taxon>
        <taxon>Metazoa</taxon>
        <taxon>Chordata</taxon>
        <taxon>Craniata</taxon>
        <taxon>Vertebrata</taxon>
        <taxon>Euteleostomi</taxon>
        <taxon>Actinopterygii</taxon>
        <taxon>Neopterygii</taxon>
        <taxon>Teleostei</taxon>
        <taxon>Neoteleostei</taxon>
        <taxon>Acanthomorphata</taxon>
        <taxon>Carangaria</taxon>
        <taxon>Carangiformes</taxon>
        <taxon>Carangidae</taxon>
        <taxon>Seriola</taxon>
    </lineage>
</organism>
<dbReference type="GO" id="GO:0005737">
    <property type="term" value="C:cytoplasm"/>
    <property type="evidence" value="ECO:0007669"/>
    <property type="project" value="UniProtKB-ARBA"/>
</dbReference>
<sequence length="215" mass="24603">IWSRCVFNLNMKTNERTLNYLLHFNKQERCVVFSPSDYCELTLDSNTALRKVKLSDDNRKVTAVEEEQPYPDHPDRFNHWGQILCETGLTGCCYWEVKWEGWVDIGVTYRRIKRKGNGADCRLGGNDQSWVLDCSDEGFIVCHKNSGTSVRPPASSSNRVGVYLDWPAGTLSFYSVCSDTQIHLHTINTTFTEPVYPAFRIRDKSFGASLSLCRL</sequence>
<keyword evidence="1" id="KW-0479">Metal-binding</keyword>
<evidence type="ECO:0000259" key="4">
    <source>
        <dbReference type="PROSITE" id="PS50188"/>
    </source>
</evidence>
<keyword evidence="3" id="KW-0862">Zinc</keyword>
<dbReference type="Gene3D" id="2.60.120.920">
    <property type="match status" value="1"/>
</dbReference>
<dbReference type="SMART" id="SM00449">
    <property type="entry name" value="SPRY"/>
    <property type="match status" value="1"/>
</dbReference>
<evidence type="ECO:0000313" key="5">
    <source>
        <dbReference type="Ensembl" id="ENSSLDP00000025634.1"/>
    </source>
</evidence>
<dbReference type="Ensembl" id="ENSSLDT00000026426.1">
    <property type="protein sequence ID" value="ENSSLDP00000025634.1"/>
    <property type="gene ID" value="ENSSLDG00000019943.1"/>
</dbReference>
<evidence type="ECO:0000256" key="1">
    <source>
        <dbReference type="ARBA" id="ARBA00022723"/>
    </source>
</evidence>
<dbReference type="PANTHER" id="PTHR25465:SF14">
    <property type="entry name" value="E3 UBIQUITIN-PROTEIN LIGASE TRIM65"/>
    <property type="match status" value="1"/>
</dbReference>
<evidence type="ECO:0000256" key="3">
    <source>
        <dbReference type="ARBA" id="ARBA00022833"/>
    </source>
</evidence>
<reference evidence="5" key="1">
    <citation type="submission" date="2025-08" db="UniProtKB">
        <authorList>
            <consortium name="Ensembl"/>
        </authorList>
    </citation>
    <scope>IDENTIFICATION</scope>
</reference>
<dbReference type="InterPro" id="IPR013320">
    <property type="entry name" value="ConA-like_dom_sf"/>
</dbReference>
<proteinExistence type="predicted"/>
<dbReference type="InterPro" id="IPR043136">
    <property type="entry name" value="B30.2/SPRY_sf"/>
</dbReference>
<accession>A0A3B4YSD0</accession>
<dbReference type="PRINTS" id="PR01407">
    <property type="entry name" value="BUTYPHLNCDUF"/>
</dbReference>
<dbReference type="GeneTree" id="ENSGT00940000154395"/>
<dbReference type="SUPFAM" id="SSF49899">
    <property type="entry name" value="Concanavalin A-like lectins/glucanases"/>
    <property type="match status" value="1"/>
</dbReference>
<dbReference type="Pfam" id="PF00622">
    <property type="entry name" value="SPRY"/>
    <property type="match status" value="1"/>
</dbReference>
<feature type="domain" description="B30.2/SPRY" evidence="4">
    <location>
        <begin position="21"/>
        <end position="215"/>
    </location>
</feature>
<dbReference type="CDD" id="cd16040">
    <property type="entry name" value="SPRY_PRY_SNTX"/>
    <property type="match status" value="1"/>
</dbReference>
<keyword evidence="2" id="KW-0863">Zinc-finger</keyword>
<dbReference type="InterPro" id="IPR003877">
    <property type="entry name" value="SPRY_dom"/>
</dbReference>
<dbReference type="InterPro" id="IPR006574">
    <property type="entry name" value="PRY"/>
</dbReference>
<evidence type="ECO:0000256" key="2">
    <source>
        <dbReference type="ARBA" id="ARBA00022771"/>
    </source>
</evidence>
<dbReference type="Proteomes" id="UP000261360">
    <property type="component" value="Unplaced"/>
</dbReference>
<dbReference type="InterPro" id="IPR001870">
    <property type="entry name" value="B30.2/SPRY"/>
</dbReference>
<dbReference type="GO" id="GO:0008270">
    <property type="term" value="F:zinc ion binding"/>
    <property type="evidence" value="ECO:0007669"/>
    <property type="project" value="UniProtKB-KW"/>
</dbReference>
<evidence type="ECO:0000313" key="6">
    <source>
        <dbReference type="Proteomes" id="UP000261360"/>
    </source>
</evidence>
<protein>
    <recommendedName>
        <fullName evidence="4">B30.2/SPRY domain-containing protein</fullName>
    </recommendedName>
</protein>
<keyword evidence="6" id="KW-1185">Reference proteome</keyword>